<gene>
    <name evidence="3" type="ORF">BN863_110</name>
</gene>
<evidence type="ECO:0000259" key="2">
    <source>
        <dbReference type="Pfam" id="PF02517"/>
    </source>
</evidence>
<feature type="transmembrane region" description="Helical" evidence="1">
    <location>
        <begin position="96"/>
        <end position="118"/>
    </location>
</feature>
<keyword evidence="1" id="KW-0472">Membrane</keyword>
<proteinExistence type="predicted"/>
<feature type="transmembrane region" description="Helical" evidence="1">
    <location>
        <begin position="59"/>
        <end position="75"/>
    </location>
</feature>
<dbReference type="GO" id="GO:0004175">
    <property type="term" value="F:endopeptidase activity"/>
    <property type="evidence" value="ECO:0007669"/>
    <property type="project" value="UniProtKB-ARBA"/>
</dbReference>
<dbReference type="PANTHER" id="PTHR39430:SF1">
    <property type="entry name" value="PROTEASE"/>
    <property type="match status" value="1"/>
</dbReference>
<protein>
    <submittedName>
        <fullName evidence="3">Putative metal-dependent membrane protease</fullName>
    </submittedName>
</protein>
<name>T2KH50_FORAG</name>
<dbReference type="eggNOG" id="COG1266">
    <property type="taxonomic scope" value="Bacteria"/>
</dbReference>
<dbReference type="EMBL" id="HG315671">
    <property type="protein sequence ID" value="CDF77723.1"/>
    <property type="molecule type" value="Genomic_DNA"/>
</dbReference>
<dbReference type="HOGENOM" id="CLU_051806_1_1_10"/>
<evidence type="ECO:0000256" key="1">
    <source>
        <dbReference type="SAM" id="Phobius"/>
    </source>
</evidence>
<dbReference type="InterPro" id="IPR003675">
    <property type="entry name" value="Rce1/LyrA-like_dom"/>
</dbReference>
<feature type="transmembrane region" description="Helical" evidence="1">
    <location>
        <begin position="219"/>
        <end position="241"/>
    </location>
</feature>
<keyword evidence="3" id="KW-0645">Protease</keyword>
<dbReference type="STRING" id="1347342.BN863_110"/>
<dbReference type="AlphaFoldDB" id="T2KH50"/>
<keyword evidence="3" id="KW-0378">Hydrolase</keyword>
<dbReference type="GO" id="GO:0006508">
    <property type="term" value="P:proteolysis"/>
    <property type="evidence" value="ECO:0007669"/>
    <property type="project" value="UniProtKB-KW"/>
</dbReference>
<evidence type="ECO:0000313" key="4">
    <source>
        <dbReference type="Proteomes" id="UP000016160"/>
    </source>
</evidence>
<keyword evidence="1" id="KW-0812">Transmembrane</keyword>
<feature type="transmembrane region" description="Helical" evidence="1">
    <location>
        <begin position="261"/>
        <end position="279"/>
    </location>
</feature>
<dbReference type="Pfam" id="PF02517">
    <property type="entry name" value="Rce1-like"/>
    <property type="match status" value="1"/>
</dbReference>
<keyword evidence="1" id="KW-1133">Transmembrane helix</keyword>
<keyword evidence="4" id="KW-1185">Reference proteome</keyword>
<dbReference type="PATRIC" id="fig|1347342.6.peg.11"/>
<evidence type="ECO:0000313" key="3">
    <source>
        <dbReference type="EMBL" id="CDF77723.1"/>
    </source>
</evidence>
<sequence>MQSSMEIKEGDKHAWLRVLLLIIPYFIIVGLFQLIGGFISGANLMNEEFNSNSIQDLSIAFFGLLGTFFVIWIFMKNIDHEPFINLGFQTKNRLKDFVLGIIIGLIIMVIGYTILVYSGEIRFVNLNFDIEELIISILLFIIVSVTEEMFLRGYVLRNFMLSFNKYVALFLSSVLFAAMHGFNPNIDFFALLNLFLAGILLGMSYIYTKNLWFPIGLHFSWNLFQTLLGFNVSGLDSYSIVEFKITAPNLINGGMFGFEGSYLSIVAQLITITCIVFYYNKKQQNRATPLI</sequence>
<dbReference type="Proteomes" id="UP000016160">
    <property type="component" value="Chromosome"/>
</dbReference>
<feature type="transmembrane region" description="Helical" evidence="1">
    <location>
        <begin position="188"/>
        <end position="207"/>
    </location>
</feature>
<organism evidence="3 4">
    <name type="scientific">Formosa agariphila (strain DSM 15362 / KCTC 12365 / LMG 23005 / KMM 3901 / M-2Alg 35-1)</name>
    <dbReference type="NCBI Taxonomy" id="1347342"/>
    <lineage>
        <taxon>Bacteria</taxon>
        <taxon>Pseudomonadati</taxon>
        <taxon>Bacteroidota</taxon>
        <taxon>Flavobacteriia</taxon>
        <taxon>Flavobacteriales</taxon>
        <taxon>Flavobacteriaceae</taxon>
        <taxon>Formosa</taxon>
    </lineage>
</organism>
<feature type="transmembrane region" description="Helical" evidence="1">
    <location>
        <begin position="163"/>
        <end position="182"/>
    </location>
</feature>
<dbReference type="PANTHER" id="PTHR39430">
    <property type="entry name" value="MEMBRANE-ASSOCIATED PROTEASE-RELATED"/>
    <property type="match status" value="1"/>
</dbReference>
<reference evidence="3 4" key="1">
    <citation type="journal article" date="2013" name="Appl. Environ. Microbiol.">
        <title>The genome of the alga-associated marine flavobacterium Formosa agariphila KMM 3901T reveals a broad potential for degradation of algal polysaccharides.</title>
        <authorList>
            <person name="Mann A.J."/>
            <person name="Hahnke R.L."/>
            <person name="Huang S."/>
            <person name="Werner J."/>
            <person name="Xing P."/>
            <person name="Barbeyron T."/>
            <person name="Huettel B."/>
            <person name="Stueber K."/>
            <person name="Reinhardt R."/>
            <person name="Harder J."/>
            <person name="Gloeckner F.O."/>
            <person name="Amann R.I."/>
            <person name="Teeling H."/>
        </authorList>
    </citation>
    <scope>NUCLEOTIDE SEQUENCE [LARGE SCALE GENOMIC DNA]</scope>
    <source>
        <strain evidence="4">DSM 15362 / KCTC 12365 / LMG 23005 / KMM 3901</strain>
    </source>
</reference>
<feature type="transmembrane region" description="Helical" evidence="1">
    <location>
        <begin position="14"/>
        <end position="39"/>
    </location>
</feature>
<dbReference type="GO" id="GO:0080120">
    <property type="term" value="P:CAAX-box protein maturation"/>
    <property type="evidence" value="ECO:0007669"/>
    <property type="project" value="UniProtKB-ARBA"/>
</dbReference>
<feature type="transmembrane region" description="Helical" evidence="1">
    <location>
        <begin position="133"/>
        <end position="151"/>
    </location>
</feature>
<feature type="domain" description="CAAX prenyl protease 2/Lysostaphin resistance protein A-like" evidence="2">
    <location>
        <begin position="132"/>
        <end position="224"/>
    </location>
</feature>
<accession>T2KH50</accession>